<keyword evidence="2" id="KW-1185">Reference proteome</keyword>
<proteinExistence type="predicted"/>
<dbReference type="AlphaFoldDB" id="A0A9P6C6L3"/>
<reference evidence="1" key="1">
    <citation type="submission" date="2020-11" db="EMBL/GenBank/DDBJ databases">
        <authorList>
            <consortium name="DOE Joint Genome Institute"/>
            <person name="Ahrendt S."/>
            <person name="Riley R."/>
            <person name="Andreopoulos W."/>
            <person name="Labutti K."/>
            <person name="Pangilinan J."/>
            <person name="Ruiz-Duenas F.J."/>
            <person name="Barrasa J.M."/>
            <person name="Sanchez-Garcia M."/>
            <person name="Camarero S."/>
            <person name="Miyauchi S."/>
            <person name="Serrano A."/>
            <person name="Linde D."/>
            <person name="Babiker R."/>
            <person name="Drula E."/>
            <person name="Ayuso-Fernandez I."/>
            <person name="Pacheco R."/>
            <person name="Padilla G."/>
            <person name="Ferreira P."/>
            <person name="Barriuso J."/>
            <person name="Kellner H."/>
            <person name="Castanera R."/>
            <person name="Alfaro M."/>
            <person name="Ramirez L."/>
            <person name="Pisabarro A.G."/>
            <person name="Kuo A."/>
            <person name="Tritt A."/>
            <person name="Lipzen A."/>
            <person name="He G."/>
            <person name="Yan M."/>
            <person name="Ng V."/>
            <person name="Cullen D."/>
            <person name="Martin F."/>
            <person name="Rosso M.-N."/>
            <person name="Henrissat B."/>
            <person name="Hibbett D."/>
            <person name="Martinez A.T."/>
            <person name="Grigoriev I.V."/>
        </authorList>
    </citation>
    <scope>NUCLEOTIDE SEQUENCE</scope>
    <source>
        <strain evidence="1">MF-IS2</strain>
    </source>
</reference>
<evidence type="ECO:0000313" key="1">
    <source>
        <dbReference type="EMBL" id="KAF9454146.1"/>
    </source>
</evidence>
<organism evidence="1 2">
    <name type="scientific">Macrolepiota fuliginosa MF-IS2</name>
    <dbReference type="NCBI Taxonomy" id="1400762"/>
    <lineage>
        <taxon>Eukaryota</taxon>
        <taxon>Fungi</taxon>
        <taxon>Dikarya</taxon>
        <taxon>Basidiomycota</taxon>
        <taxon>Agaricomycotina</taxon>
        <taxon>Agaricomycetes</taxon>
        <taxon>Agaricomycetidae</taxon>
        <taxon>Agaricales</taxon>
        <taxon>Agaricineae</taxon>
        <taxon>Agaricaceae</taxon>
        <taxon>Macrolepiota</taxon>
    </lineage>
</organism>
<sequence>MRRFAILHFATDIFAEACLRAFWASPARFLRARTKTPTHKAVSIGVICFVVIEYACIPLSLKRSACNCLQTTRGGLISPIILSVWGDHSWILLHITGCSRHAVVRLFE</sequence>
<gene>
    <name evidence="1" type="ORF">P691DRAFT_488773</name>
</gene>
<evidence type="ECO:0000313" key="2">
    <source>
        <dbReference type="Proteomes" id="UP000807342"/>
    </source>
</evidence>
<accession>A0A9P6C6L3</accession>
<comment type="caution">
    <text evidence="1">The sequence shown here is derived from an EMBL/GenBank/DDBJ whole genome shotgun (WGS) entry which is preliminary data.</text>
</comment>
<dbReference type="EMBL" id="MU151056">
    <property type="protein sequence ID" value="KAF9454146.1"/>
    <property type="molecule type" value="Genomic_DNA"/>
</dbReference>
<dbReference type="Proteomes" id="UP000807342">
    <property type="component" value="Unassembled WGS sequence"/>
</dbReference>
<protein>
    <submittedName>
        <fullName evidence="1">Uncharacterized protein</fullName>
    </submittedName>
</protein>
<name>A0A9P6C6L3_9AGAR</name>